<accession>A0A9D4FRA1</accession>
<name>A0A9D4FRA1_DREPO</name>
<keyword evidence="1" id="KW-1133">Transmembrane helix</keyword>
<reference evidence="2" key="1">
    <citation type="journal article" date="2019" name="bioRxiv">
        <title>The Genome of the Zebra Mussel, Dreissena polymorpha: A Resource for Invasive Species Research.</title>
        <authorList>
            <person name="McCartney M.A."/>
            <person name="Auch B."/>
            <person name="Kono T."/>
            <person name="Mallez S."/>
            <person name="Zhang Y."/>
            <person name="Obille A."/>
            <person name="Becker A."/>
            <person name="Abrahante J.E."/>
            <person name="Garbe J."/>
            <person name="Badalamenti J.P."/>
            <person name="Herman A."/>
            <person name="Mangelson H."/>
            <person name="Liachko I."/>
            <person name="Sullivan S."/>
            <person name="Sone E.D."/>
            <person name="Koren S."/>
            <person name="Silverstein K.A.T."/>
            <person name="Beckman K.B."/>
            <person name="Gohl D.M."/>
        </authorList>
    </citation>
    <scope>NUCLEOTIDE SEQUENCE</scope>
    <source>
        <strain evidence="2">Duluth1</strain>
        <tissue evidence="2">Whole animal</tissue>
    </source>
</reference>
<keyword evidence="3" id="KW-1185">Reference proteome</keyword>
<organism evidence="2 3">
    <name type="scientific">Dreissena polymorpha</name>
    <name type="common">Zebra mussel</name>
    <name type="synonym">Mytilus polymorpha</name>
    <dbReference type="NCBI Taxonomy" id="45954"/>
    <lineage>
        <taxon>Eukaryota</taxon>
        <taxon>Metazoa</taxon>
        <taxon>Spiralia</taxon>
        <taxon>Lophotrochozoa</taxon>
        <taxon>Mollusca</taxon>
        <taxon>Bivalvia</taxon>
        <taxon>Autobranchia</taxon>
        <taxon>Heteroconchia</taxon>
        <taxon>Euheterodonta</taxon>
        <taxon>Imparidentia</taxon>
        <taxon>Neoheterodontei</taxon>
        <taxon>Myida</taxon>
        <taxon>Dreissenoidea</taxon>
        <taxon>Dreissenidae</taxon>
        <taxon>Dreissena</taxon>
    </lineage>
</organism>
<reference evidence="2" key="2">
    <citation type="submission" date="2020-11" db="EMBL/GenBank/DDBJ databases">
        <authorList>
            <person name="McCartney M.A."/>
            <person name="Auch B."/>
            <person name="Kono T."/>
            <person name="Mallez S."/>
            <person name="Becker A."/>
            <person name="Gohl D.M."/>
            <person name="Silverstein K.A.T."/>
            <person name="Koren S."/>
            <person name="Bechman K.B."/>
            <person name="Herman A."/>
            <person name="Abrahante J.E."/>
            <person name="Garbe J."/>
        </authorList>
    </citation>
    <scope>NUCLEOTIDE SEQUENCE</scope>
    <source>
        <strain evidence="2">Duluth1</strain>
        <tissue evidence="2">Whole animal</tissue>
    </source>
</reference>
<keyword evidence="1" id="KW-0812">Transmembrane</keyword>
<dbReference type="AlphaFoldDB" id="A0A9D4FRA1"/>
<comment type="caution">
    <text evidence="2">The sequence shown here is derived from an EMBL/GenBank/DDBJ whole genome shotgun (WGS) entry which is preliminary data.</text>
</comment>
<feature type="transmembrane region" description="Helical" evidence="1">
    <location>
        <begin position="36"/>
        <end position="65"/>
    </location>
</feature>
<sequence length="81" mass="8695">MELRYKQCDPSCRTCVGPNAYGCTEYEFDDDVKSNYISVGALVGIVAAAVIATNVIAFAVALCCCKRWCECKAGKSKSVSV</sequence>
<keyword evidence="1" id="KW-0472">Membrane</keyword>
<gene>
    <name evidence="2" type="ORF">DPMN_155917</name>
</gene>
<evidence type="ECO:0000313" key="3">
    <source>
        <dbReference type="Proteomes" id="UP000828390"/>
    </source>
</evidence>
<evidence type="ECO:0000256" key="1">
    <source>
        <dbReference type="SAM" id="Phobius"/>
    </source>
</evidence>
<proteinExistence type="predicted"/>
<evidence type="ECO:0000313" key="2">
    <source>
        <dbReference type="EMBL" id="KAH3802244.1"/>
    </source>
</evidence>
<protein>
    <submittedName>
        <fullName evidence="2">Uncharacterized protein</fullName>
    </submittedName>
</protein>
<dbReference type="EMBL" id="JAIWYP010000007">
    <property type="protein sequence ID" value="KAH3802244.1"/>
    <property type="molecule type" value="Genomic_DNA"/>
</dbReference>
<dbReference type="Proteomes" id="UP000828390">
    <property type="component" value="Unassembled WGS sequence"/>
</dbReference>